<keyword evidence="2" id="KW-1185">Reference proteome</keyword>
<evidence type="ECO:0000313" key="2">
    <source>
        <dbReference type="Proteomes" id="UP000887561"/>
    </source>
</evidence>
<feature type="compositionally biased region" description="Basic and acidic residues" evidence="1">
    <location>
        <begin position="116"/>
        <end position="142"/>
    </location>
</feature>
<feature type="compositionally biased region" description="Polar residues" evidence="1">
    <location>
        <begin position="100"/>
        <end position="115"/>
    </location>
</feature>
<protein>
    <submittedName>
        <fullName evidence="3">Uncharacterized protein</fullName>
    </submittedName>
</protein>
<dbReference type="Proteomes" id="UP000887561">
    <property type="component" value="Unplaced"/>
</dbReference>
<name>A0A915M770_MELJA</name>
<accession>A0A915M770</accession>
<dbReference type="WBParaSite" id="scaffold3415_cov306.g6585">
    <property type="protein sequence ID" value="scaffold3415_cov306.g6585"/>
    <property type="gene ID" value="scaffold3415_cov306.g6585"/>
</dbReference>
<feature type="region of interest" description="Disordered" evidence="1">
    <location>
        <begin position="100"/>
        <end position="158"/>
    </location>
</feature>
<reference evidence="3" key="1">
    <citation type="submission" date="2022-11" db="UniProtKB">
        <authorList>
            <consortium name="WormBaseParasite"/>
        </authorList>
    </citation>
    <scope>IDENTIFICATION</scope>
</reference>
<evidence type="ECO:0000313" key="3">
    <source>
        <dbReference type="WBParaSite" id="scaffold3415_cov306.g6585"/>
    </source>
</evidence>
<proteinExistence type="predicted"/>
<feature type="compositionally biased region" description="Low complexity" evidence="1">
    <location>
        <begin position="144"/>
        <end position="154"/>
    </location>
</feature>
<organism evidence="2 3">
    <name type="scientific">Meloidogyne javanica</name>
    <name type="common">Root-knot nematode worm</name>
    <dbReference type="NCBI Taxonomy" id="6303"/>
    <lineage>
        <taxon>Eukaryota</taxon>
        <taxon>Metazoa</taxon>
        <taxon>Ecdysozoa</taxon>
        <taxon>Nematoda</taxon>
        <taxon>Chromadorea</taxon>
        <taxon>Rhabditida</taxon>
        <taxon>Tylenchina</taxon>
        <taxon>Tylenchomorpha</taxon>
        <taxon>Tylenchoidea</taxon>
        <taxon>Meloidogynidae</taxon>
        <taxon>Meloidogyninae</taxon>
        <taxon>Meloidogyne</taxon>
        <taxon>Meloidogyne incognita group</taxon>
    </lineage>
</organism>
<dbReference type="AlphaFoldDB" id="A0A915M770"/>
<feature type="compositionally biased region" description="Low complexity" evidence="1">
    <location>
        <begin position="1"/>
        <end position="20"/>
    </location>
</feature>
<sequence length="231" mass="25001">MSNSTPSATTATTTGYNSSPSLSPQRKVSRSARLCHSFRRTLRRNSPGGKKALAQTDSNASAPTALLSSLGEQQQLLNSDLNKGSQNSVLNAVMNGRTSSFSQLQQRESRLASSEVSKKDDSVEQTPEKKQQQKQQADDNRRNSSSSPSSEFSFVDNFPRNSLTPSNAASSFSSATKLFGNNNNTENGLATATSLLTTLTESSAILVRRLSKAFFQAQDRQRIGGVYFFSV</sequence>
<evidence type="ECO:0000256" key="1">
    <source>
        <dbReference type="SAM" id="MobiDB-lite"/>
    </source>
</evidence>
<feature type="region of interest" description="Disordered" evidence="1">
    <location>
        <begin position="1"/>
        <end position="60"/>
    </location>
</feature>